<dbReference type="AlphaFoldDB" id="A0A238ZAP6"/>
<dbReference type="Gene3D" id="3.40.720.10">
    <property type="entry name" value="Alkaline Phosphatase, subunit A"/>
    <property type="match status" value="1"/>
</dbReference>
<dbReference type="PANTHER" id="PTHR43751">
    <property type="entry name" value="SULFATASE"/>
    <property type="match status" value="1"/>
</dbReference>
<evidence type="ECO:0000259" key="1">
    <source>
        <dbReference type="Pfam" id="PF00884"/>
    </source>
</evidence>
<dbReference type="CDD" id="cd16027">
    <property type="entry name" value="SGSH"/>
    <property type="match status" value="1"/>
</dbReference>
<dbReference type="InterPro" id="IPR000917">
    <property type="entry name" value="Sulfatase_N"/>
</dbReference>
<dbReference type="SUPFAM" id="SSF53649">
    <property type="entry name" value="Alkaline phosphatase-like"/>
    <property type="match status" value="1"/>
</dbReference>
<keyword evidence="3" id="KW-1185">Reference proteome</keyword>
<proteinExistence type="predicted"/>
<evidence type="ECO:0000313" key="3">
    <source>
        <dbReference type="Proteomes" id="UP000198384"/>
    </source>
</evidence>
<organism evidence="2 3">
    <name type="scientific">Lutibacter agarilyticus</name>
    <dbReference type="NCBI Taxonomy" id="1109740"/>
    <lineage>
        <taxon>Bacteria</taxon>
        <taxon>Pseudomonadati</taxon>
        <taxon>Bacteroidota</taxon>
        <taxon>Flavobacteriia</taxon>
        <taxon>Flavobacteriales</taxon>
        <taxon>Flavobacteriaceae</taxon>
        <taxon>Lutibacter</taxon>
    </lineage>
</organism>
<accession>A0A238ZAP6</accession>
<dbReference type="Pfam" id="PF00884">
    <property type="entry name" value="Sulfatase"/>
    <property type="match status" value="1"/>
</dbReference>
<evidence type="ECO:0000313" key="2">
    <source>
        <dbReference type="EMBL" id="SNR79863.1"/>
    </source>
</evidence>
<sequence>MLYNTFINYNNIILIMKRQIYTFLLFTVLVTMSSSITAQKTKALKQPNIIFYLADDQDKYDYGCYGNDKINTPAVNRLAKEGLVFENAYTGQSICAPSRTQLYTGNYPLKNGVFLNHIQAKNTQVGISKYLETLGYDVILAGKSHVKPKEVFDWTHEWRPVHKEEQVRPYAPIDEIENYFESADKPFCMFISSDLPHSPYYDVVGKTADDLKFYPFNETDKDKNYKVKETAGYYRNVEEDNNQLERVLKLVDKYLDENTIFIYSADHGKTGKFTVYDRGLNVPFVVRWPGVIKPETRSNVMIHYTDVLPTFVEIAGGKTPKNIDGKSFLPSLKGSKKAIHEYVYGVQSNQNILSASVFPSRMIRSKKYKYIRNFNSIEVVEKNYGDNQYVNAFLKRGAEKFKDTPYEELYDIENDPFEMLNLAKKPTFQKIKKELIKDLYIWMNDQEDFLVEDNYMPILKPANNRLDISSKFIKVPTELENTLNDEDYLILHY</sequence>
<feature type="domain" description="Sulfatase N-terminal" evidence="1">
    <location>
        <begin position="47"/>
        <end position="316"/>
    </location>
</feature>
<dbReference type="EMBL" id="FZNT01000016">
    <property type="protein sequence ID" value="SNR79863.1"/>
    <property type="molecule type" value="Genomic_DNA"/>
</dbReference>
<dbReference type="InterPro" id="IPR017850">
    <property type="entry name" value="Alkaline_phosphatase_core_sf"/>
</dbReference>
<protein>
    <submittedName>
        <fullName evidence="2">Arylsulfatase A</fullName>
    </submittedName>
</protein>
<reference evidence="2 3" key="1">
    <citation type="submission" date="2017-06" db="EMBL/GenBank/DDBJ databases">
        <authorList>
            <person name="Kim H.J."/>
            <person name="Triplett B.A."/>
        </authorList>
    </citation>
    <scope>NUCLEOTIDE SEQUENCE [LARGE SCALE GENOMIC DNA]</scope>
    <source>
        <strain evidence="2 3">DSM 29150</strain>
    </source>
</reference>
<dbReference type="Proteomes" id="UP000198384">
    <property type="component" value="Unassembled WGS sequence"/>
</dbReference>
<name>A0A238ZAP6_9FLAO</name>
<dbReference type="InterPro" id="IPR052701">
    <property type="entry name" value="GAG_Ulvan_Degrading_Sulfatases"/>
</dbReference>
<dbReference type="PANTHER" id="PTHR43751:SF1">
    <property type="entry name" value="SULFATASE ATSG-RELATED"/>
    <property type="match status" value="1"/>
</dbReference>
<gene>
    <name evidence="2" type="ORF">SAMN06265371_1164</name>
</gene>